<dbReference type="AlphaFoldDB" id="A0A1Y2GZ29"/>
<feature type="region of interest" description="Disordered" evidence="1">
    <location>
        <begin position="1"/>
        <end position="31"/>
    </location>
</feature>
<protein>
    <submittedName>
        <fullName evidence="2">Uncharacterized protein</fullName>
    </submittedName>
</protein>
<reference evidence="2 3" key="1">
    <citation type="submission" date="2016-07" db="EMBL/GenBank/DDBJ databases">
        <title>Pervasive Adenine N6-methylation of Active Genes in Fungi.</title>
        <authorList>
            <consortium name="DOE Joint Genome Institute"/>
            <person name="Mondo S.J."/>
            <person name="Dannebaum R.O."/>
            <person name="Kuo R.C."/>
            <person name="Labutti K."/>
            <person name="Haridas S."/>
            <person name="Kuo A."/>
            <person name="Salamov A."/>
            <person name="Ahrendt S.R."/>
            <person name="Lipzen A."/>
            <person name="Sullivan W."/>
            <person name="Andreopoulos W.B."/>
            <person name="Clum A."/>
            <person name="Lindquist E."/>
            <person name="Daum C."/>
            <person name="Ramamoorthy G.K."/>
            <person name="Gryganskyi A."/>
            <person name="Culley D."/>
            <person name="Magnuson J.K."/>
            <person name="James T.Y."/>
            <person name="O'Malley M.A."/>
            <person name="Stajich J.E."/>
            <person name="Spatafora J.W."/>
            <person name="Visel A."/>
            <person name="Grigoriev I.V."/>
        </authorList>
    </citation>
    <scope>NUCLEOTIDE SEQUENCE [LARGE SCALE GENOMIC DNA]</scope>
    <source>
        <strain evidence="2 3">PL171</strain>
    </source>
</reference>
<gene>
    <name evidence="2" type="ORF">BCR44DRAFT_235396</name>
</gene>
<proteinExistence type="predicted"/>
<sequence length="430" mass="47310">MNTTQAIYPPRLSSTSEVTQPNTRPRTKKRTKTALVISSLSRGPTLLDLPNEILHDIHSRAANPLLVETCKSLAHSLLPSVNVRASLRARYLLKRQRLLQVYRGMARTKPDSRMFEKTASQALALGLKAGVLDMNVVRFLDSYAAFEKPTSGQPFRANLRVGFDKWRAMPRWLAQRMLISDPVLVDDALLLVKALRNRGMVMDKGYTVLKMVQQGKLEVLCKLKEIGVPLNVKDGLAVEVAVKEGHMEVALYLLSQEVQPGPGAFEVAIERVCHSAHPPPVESETQLAKRAPGKRAAADEHGSTTSNKRPRKTLSNSSSSAATSLHSRPFAEPSSLELDEFCSLLLTHNAPISDKALAVAIMAFPALSTASLRQVLDGMRQSSMKPSTLAFEAVTHNPKAEKDLIPLLIEYGGVPEFNQVQGIMERLFSL</sequence>
<evidence type="ECO:0000256" key="1">
    <source>
        <dbReference type="SAM" id="MobiDB-lite"/>
    </source>
</evidence>
<dbReference type="OrthoDB" id="539213at2759"/>
<evidence type="ECO:0000313" key="2">
    <source>
        <dbReference type="EMBL" id="ORZ27557.1"/>
    </source>
</evidence>
<evidence type="ECO:0000313" key="3">
    <source>
        <dbReference type="Proteomes" id="UP000193411"/>
    </source>
</evidence>
<feature type="compositionally biased region" description="Polar residues" evidence="1">
    <location>
        <begin position="1"/>
        <end position="22"/>
    </location>
</feature>
<organism evidence="2 3">
    <name type="scientific">Catenaria anguillulae PL171</name>
    <dbReference type="NCBI Taxonomy" id="765915"/>
    <lineage>
        <taxon>Eukaryota</taxon>
        <taxon>Fungi</taxon>
        <taxon>Fungi incertae sedis</taxon>
        <taxon>Blastocladiomycota</taxon>
        <taxon>Blastocladiomycetes</taxon>
        <taxon>Blastocladiales</taxon>
        <taxon>Catenariaceae</taxon>
        <taxon>Catenaria</taxon>
    </lineage>
</organism>
<feature type="region of interest" description="Disordered" evidence="1">
    <location>
        <begin position="277"/>
        <end position="328"/>
    </location>
</feature>
<keyword evidence="3" id="KW-1185">Reference proteome</keyword>
<comment type="caution">
    <text evidence="2">The sequence shown here is derived from an EMBL/GenBank/DDBJ whole genome shotgun (WGS) entry which is preliminary data.</text>
</comment>
<dbReference type="Proteomes" id="UP000193411">
    <property type="component" value="Unassembled WGS sequence"/>
</dbReference>
<dbReference type="EMBL" id="MCFL01000371">
    <property type="protein sequence ID" value="ORZ27557.1"/>
    <property type="molecule type" value="Genomic_DNA"/>
</dbReference>
<accession>A0A1Y2GZ29</accession>
<name>A0A1Y2GZ29_9FUNG</name>
<feature type="compositionally biased region" description="Low complexity" evidence="1">
    <location>
        <begin position="313"/>
        <end position="327"/>
    </location>
</feature>